<dbReference type="SUPFAM" id="SSF55729">
    <property type="entry name" value="Acyl-CoA N-acyltransferases (Nat)"/>
    <property type="match status" value="1"/>
</dbReference>
<dbReference type="InterPro" id="IPR016181">
    <property type="entry name" value="Acyl_CoA_acyltransferase"/>
</dbReference>
<dbReference type="PANTHER" id="PTHR43415:SF3">
    <property type="entry name" value="GNAT-FAMILY ACETYLTRANSFERASE"/>
    <property type="match status" value="1"/>
</dbReference>
<reference evidence="2 3" key="2">
    <citation type="submission" date="2019-09" db="EMBL/GenBank/DDBJ databases">
        <authorList>
            <person name="Jin C."/>
        </authorList>
    </citation>
    <scope>NUCLEOTIDE SEQUENCE [LARGE SCALE GENOMIC DNA]</scope>
    <source>
        <strain evidence="2 3">BN140078</strain>
    </source>
</reference>
<sequence length="181" mass="20874">MHQFLPNGQALLIRPAKPEDAPALLACFREITRETAFLLFTHAEAEALDLRTEQEFIRSFGDNSRHLLLLAEVDGDIAGTITVRQRNFQRQLHMGELGIALLHAYWNLGIGRRLMTAAMRWAEQHPELEQLYFSVLAHNEKAIQLYRNFGFLEYGRQPKGIKLADGTYGDLVWMQKIVERR</sequence>
<dbReference type="InterPro" id="IPR000182">
    <property type="entry name" value="GNAT_dom"/>
</dbReference>
<organism evidence="2 3">
    <name type="scientific">Chitinophaga agrisoli</name>
    <dbReference type="NCBI Taxonomy" id="2607653"/>
    <lineage>
        <taxon>Bacteria</taxon>
        <taxon>Pseudomonadati</taxon>
        <taxon>Bacteroidota</taxon>
        <taxon>Chitinophagia</taxon>
        <taxon>Chitinophagales</taxon>
        <taxon>Chitinophagaceae</taxon>
        <taxon>Chitinophaga</taxon>
    </lineage>
</organism>
<accession>A0A5B2VZL9</accession>
<dbReference type="PROSITE" id="PS51186">
    <property type="entry name" value="GNAT"/>
    <property type="match status" value="1"/>
</dbReference>
<proteinExistence type="predicted"/>
<evidence type="ECO:0000313" key="3">
    <source>
        <dbReference type="Proteomes" id="UP000324611"/>
    </source>
</evidence>
<name>A0A5B2VZL9_9BACT</name>
<dbReference type="EMBL" id="VUOC01000001">
    <property type="protein sequence ID" value="KAA2244505.1"/>
    <property type="molecule type" value="Genomic_DNA"/>
</dbReference>
<dbReference type="AlphaFoldDB" id="A0A5B2VZL9"/>
<evidence type="ECO:0000313" key="2">
    <source>
        <dbReference type="EMBL" id="KAA2244505.1"/>
    </source>
</evidence>
<dbReference type="GO" id="GO:0016747">
    <property type="term" value="F:acyltransferase activity, transferring groups other than amino-acyl groups"/>
    <property type="evidence" value="ECO:0007669"/>
    <property type="project" value="InterPro"/>
</dbReference>
<dbReference type="PANTHER" id="PTHR43415">
    <property type="entry name" value="SPERMIDINE N(1)-ACETYLTRANSFERASE"/>
    <property type="match status" value="1"/>
</dbReference>
<keyword evidence="2" id="KW-0808">Transferase</keyword>
<dbReference type="Pfam" id="PF00583">
    <property type="entry name" value="Acetyltransf_1"/>
    <property type="match status" value="1"/>
</dbReference>
<dbReference type="CDD" id="cd04301">
    <property type="entry name" value="NAT_SF"/>
    <property type="match status" value="1"/>
</dbReference>
<keyword evidence="3" id="KW-1185">Reference proteome</keyword>
<protein>
    <submittedName>
        <fullName evidence="2">GNAT family N-acetyltransferase</fullName>
    </submittedName>
</protein>
<dbReference type="Proteomes" id="UP000324611">
    <property type="component" value="Unassembled WGS sequence"/>
</dbReference>
<evidence type="ECO:0000259" key="1">
    <source>
        <dbReference type="PROSITE" id="PS51186"/>
    </source>
</evidence>
<reference evidence="2 3" key="1">
    <citation type="submission" date="2019-09" db="EMBL/GenBank/DDBJ databases">
        <title>Chitinophaga ginsengihumi sp. nov., isolated from soil of ginseng rhizosphere.</title>
        <authorList>
            <person name="Lee J."/>
        </authorList>
    </citation>
    <scope>NUCLEOTIDE SEQUENCE [LARGE SCALE GENOMIC DNA]</scope>
    <source>
        <strain evidence="2 3">BN140078</strain>
    </source>
</reference>
<feature type="domain" description="N-acetyltransferase" evidence="1">
    <location>
        <begin position="11"/>
        <end position="179"/>
    </location>
</feature>
<comment type="caution">
    <text evidence="2">The sequence shown here is derived from an EMBL/GenBank/DDBJ whole genome shotgun (WGS) entry which is preliminary data.</text>
</comment>
<gene>
    <name evidence="2" type="ORF">F0L74_00555</name>
</gene>
<dbReference type="Gene3D" id="3.40.630.30">
    <property type="match status" value="1"/>
</dbReference>
<dbReference type="RefSeq" id="WP_149835902.1">
    <property type="nucleotide sequence ID" value="NZ_VUOC01000001.1"/>
</dbReference>